<dbReference type="PANTHER" id="PTHR42650">
    <property type="entry name" value="TAIL-ANCHORED PROTEIN INSERTION RECEPTOR WRB"/>
    <property type="match status" value="1"/>
</dbReference>
<evidence type="ECO:0000256" key="2">
    <source>
        <dbReference type="ARBA" id="ARBA00010799"/>
    </source>
</evidence>
<evidence type="ECO:0000256" key="1">
    <source>
        <dbReference type="ARBA" id="ARBA00004477"/>
    </source>
</evidence>
<accession>A0A8W8J2U3</accession>
<dbReference type="InterPro" id="IPR029012">
    <property type="entry name" value="Helix_hairpin_bin_sf"/>
</dbReference>
<keyword evidence="5" id="KW-0256">Endoplasmic reticulum</keyword>
<dbReference type="OMA" id="AEWIISF"/>
<evidence type="ECO:0000256" key="6">
    <source>
        <dbReference type="ARBA" id="ARBA00022989"/>
    </source>
</evidence>
<dbReference type="AlphaFoldDB" id="A0A8W8J2U3"/>
<dbReference type="GO" id="GO:0043495">
    <property type="term" value="F:protein-membrane adaptor activity"/>
    <property type="evidence" value="ECO:0007669"/>
    <property type="project" value="TreeGrafter"/>
</dbReference>
<comment type="similarity">
    <text evidence="2">Belongs to the WRB/GET1 family.</text>
</comment>
<keyword evidence="10" id="KW-0175">Coiled coil</keyword>
<dbReference type="InterPro" id="IPR028945">
    <property type="entry name" value="Get1"/>
</dbReference>
<evidence type="ECO:0000256" key="11">
    <source>
        <dbReference type="SAM" id="Phobius"/>
    </source>
</evidence>
<dbReference type="OrthoDB" id="69461at2759"/>
<dbReference type="Proteomes" id="UP000005408">
    <property type="component" value="Unassembled WGS sequence"/>
</dbReference>
<feature type="signal peptide" evidence="12">
    <location>
        <begin position="1"/>
        <end position="21"/>
    </location>
</feature>
<evidence type="ECO:0000256" key="5">
    <source>
        <dbReference type="ARBA" id="ARBA00022824"/>
    </source>
</evidence>
<evidence type="ECO:0000256" key="9">
    <source>
        <dbReference type="ARBA" id="ARBA00033006"/>
    </source>
</evidence>
<evidence type="ECO:0000256" key="8">
    <source>
        <dbReference type="ARBA" id="ARBA00032437"/>
    </source>
</evidence>
<dbReference type="Gene3D" id="1.10.287.660">
    <property type="entry name" value="Helix hairpin bin"/>
    <property type="match status" value="1"/>
</dbReference>
<name>A0A8W8J2U3_MAGGI</name>
<organism evidence="13 14">
    <name type="scientific">Magallana gigas</name>
    <name type="common">Pacific oyster</name>
    <name type="synonym">Crassostrea gigas</name>
    <dbReference type="NCBI Taxonomy" id="29159"/>
    <lineage>
        <taxon>Eukaryota</taxon>
        <taxon>Metazoa</taxon>
        <taxon>Spiralia</taxon>
        <taxon>Lophotrochozoa</taxon>
        <taxon>Mollusca</taxon>
        <taxon>Bivalvia</taxon>
        <taxon>Autobranchia</taxon>
        <taxon>Pteriomorphia</taxon>
        <taxon>Ostreida</taxon>
        <taxon>Ostreoidea</taxon>
        <taxon>Ostreidae</taxon>
        <taxon>Magallana</taxon>
    </lineage>
</organism>
<evidence type="ECO:0000256" key="4">
    <source>
        <dbReference type="ARBA" id="ARBA00022692"/>
    </source>
</evidence>
<evidence type="ECO:0000256" key="10">
    <source>
        <dbReference type="SAM" id="Coils"/>
    </source>
</evidence>
<evidence type="ECO:0000256" key="3">
    <source>
        <dbReference type="ARBA" id="ARBA00017951"/>
    </source>
</evidence>
<feature type="transmembrane region" description="Helical" evidence="11">
    <location>
        <begin position="95"/>
        <end position="114"/>
    </location>
</feature>
<feature type="coiled-coil region" evidence="10">
    <location>
        <begin position="58"/>
        <end position="85"/>
    </location>
</feature>
<dbReference type="EnsemblMetazoa" id="G16988.2">
    <property type="protein sequence ID" value="G16988.2:cds"/>
    <property type="gene ID" value="G16988"/>
</dbReference>
<keyword evidence="12" id="KW-0732">Signal</keyword>
<proteinExistence type="inferred from homology"/>
<dbReference type="PANTHER" id="PTHR42650:SF1">
    <property type="entry name" value="GUIDED ENTRY OF TAIL-ANCHORED PROTEINS FACTOR 1"/>
    <property type="match status" value="1"/>
</dbReference>
<keyword evidence="7 11" id="KW-0472">Membrane</keyword>
<keyword evidence="6 11" id="KW-1133">Transmembrane helix</keyword>
<comment type="subcellular location">
    <subcellularLocation>
        <location evidence="1">Endoplasmic reticulum membrane</location>
        <topology evidence="1">Multi-pass membrane protein</topology>
    </subcellularLocation>
</comment>
<keyword evidence="14" id="KW-1185">Reference proteome</keyword>
<dbReference type="GO" id="GO:0043529">
    <property type="term" value="C:GET complex"/>
    <property type="evidence" value="ECO:0007669"/>
    <property type="project" value="TreeGrafter"/>
</dbReference>
<keyword evidence="4 11" id="KW-0812">Transmembrane</keyword>
<evidence type="ECO:0000256" key="7">
    <source>
        <dbReference type="ARBA" id="ARBA00023136"/>
    </source>
</evidence>
<dbReference type="Pfam" id="PF04420">
    <property type="entry name" value="CHD5"/>
    <property type="match status" value="1"/>
</dbReference>
<dbReference type="GO" id="GO:0005789">
    <property type="term" value="C:endoplasmic reticulum membrane"/>
    <property type="evidence" value="ECO:0007669"/>
    <property type="project" value="UniProtKB-SubCell"/>
</dbReference>
<evidence type="ECO:0000313" key="14">
    <source>
        <dbReference type="Proteomes" id="UP000005408"/>
    </source>
</evidence>
<evidence type="ECO:0000256" key="12">
    <source>
        <dbReference type="SAM" id="SignalP"/>
    </source>
</evidence>
<feature type="chain" id="PRO_5042430947" description="Guided entry of tail-anchored proteins factor 1" evidence="12">
    <location>
        <begin position="22"/>
        <end position="190"/>
    </location>
</feature>
<feature type="transmembrane region" description="Helical" evidence="11">
    <location>
        <begin position="135"/>
        <end position="154"/>
    </location>
</feature>
<evidence type="ECO:0000313" key="13">
    <source>
        <dbReference type="EnsemblMetazoa" id="G16988.1:cds"/>
    </source>
</evidence>
<dbReference type="EnsemblMetazoa" id="G16988.1">
    <property type="protein sequence ID" value="G16988.1:cds"/>
    <property type="gene ID" value="G16988"/>
</dbReference>
<dbReference type="GO" id="GO:0071816">
    <property type="term" value="P:tail-anchored membrane protein insertion into ER membrane"/>
    <property type="evidence" value="ECO:0007669"/>
    <property type="project" value="InterPro"/>
</dbReference>
<sequence>MILMIFILILVILFTILPNYSQKIAAIISKYVYRVTDSEMNIRAEIKDLKSEQETISMTEEFAKYAKLQRKIDKHTAEVKRLAALRNSKSAVVNMGVKAGIYITQAILMLVIVLTNRSEPLLLFPESWFYPLHNIVALPTGVPGGLGVVCWIMACRTAVARVTSLWSLSQSPEETQTFAADRQPLDIPLD</sequence>
<protein>
    <recommendedName>
        <fullName evidence="3">Guided entry of tail-anchored proteins factor 1</fullName>
    </recommendedName>
    <alternativeName>
        <fullName evidence="8">Tail-anchored protein insertion receptor WRB</fullName>
    </alternativeName>
    <alternativeName>
        <fullName evidence="9">Tryptophan-rich basic protein</fullName>
    </alternativeName>
</protein>
<reference evidence="13" key="1">
    <citation type="submission" date="2022-08" db="UniProtKB">
        <authorList>
            <consortium name="EnsemblMetazoa"/>
        </authorList>
    </citation>
    <scope>IDENTIFICATION</scope>
    <source>
        <strain evidence="13">05x7-T-G4-1.051#20</strain>
    </source>
</reference>